<comment type="caution">
    <text evidence="1">The sequence shown here is derived from an EMBL/GenBank/DDBJ whole genome shotgun (WGS) entry which is preliminary data.</text>
</comment>
<name>A0A3B9IP62_9PROT</name>
<gene>
    <name evidence="1" type="ORF">DCK97_18895</name>
</gene>
<dbReference type="EMBL" id="DMAI01000309">
    <property type="protein sequence ID" value="HAE49488.1"/>
    <property type="molecule type" value="Genomic_DNA"/>
</dbReference>
<dbReference type="AlphaFoldDB" id="A0A3B9IP62"/>
<dbReference type="Gene3D" id="3.30.2310.20">
    <property type="entry name" value="RelE-like"/>
    <property type="match status" value="1"/>
</dbReference>
<accession>A0A3B9IP62</accession>
<proteinExistence type="predicted"/>
<evidence type="ECO:0000313" key="1">
    <source>
        <dbReference type="EMBL" id="HAE49488.1"/>
    </source>
</evidence>
<dbReference type="InterPro" id="IPR035093">
    <property type="entry name" value="RelE/ParE_toxin_dom_sf"/>
</dbReference>
<dbReference type="InterPro" id="IPR007711">
    <property type="entry name" value="HigB-1"/>
</dbReference>
<protein>
    <submittedName>
        <fullName evidence="1">System killer suppression protein</fullName>
    </submittedName>
</protein>
<evidence type="ECO:0000313" key="2">
    <source>
        <dbReference type="Proteomes" id="UP000257706"/>
    </source>
</evidence>
<dbReference type="Pfam" id="PF05015">
    <property type="entry name" value="HigB-like_toxin"/>
    <property type="match status" value="1"/>
</dbReference>
<reference evidence="1 2" key="1">
    <citation type="journal article" date="2018" name="Nat. Biotechnol.">
        <title>A standardized bacterial taxonomy based on genome phylogeny substantially revises the tree of life.</title>
        <authorList>
            <person name="Parks D.H."/>
            <person name="Chuvochina M."/>
            <person name="Waite D.W."/>
            <person name="Rinke C."/>
            <person name="Skarshewski A."/>
            <person name="Chaumeil P.A."/>
            <person name="Hugenholtz P."/>
        </authorList>
    </citation>
    <scope>NUCLEOTIDE SEQUENCE [LARGE SCALE GENOMIC DNA]</scope>
    <source>
        <strain evidence="1">UBA8739</strain>
    </source>
</reference>
<sequence>MLIGFKTTKLKKLLSDERQLGREYGASGGRKIARRLAVLAAAECLADVPTTPPTRRHQLKGDLDEQFAVDVEHPYRLLFKPDHTPVPRCQDGGIDLTKVTAITILGVEDYH</sequence>
<dbReference type="SUPFAM" id="SSF143011">
    <property type="entry name" value="RelE-like"/>
    <property type="match status" value="1"/>
</dbReference>
<dbReference type="Proteomes" id="UP000257706">
    <property type="component" value="Unassembled WGS sequence"/>
</dbReference>
<organism evidence="1 2">
    <name type="scientific">Tistrella mobilis</name>
    <dbReference type="NCBI Taxonomy" id="171437"/>
    <lineage>
        <taxon>Bacteria</taxon>
        <taxon>Pseudomonadati</taxon>
        <taxon>Pseudomonadota</taxon>
        <taxon>Alphaproteobacteria</taxon>
        <taxon>Geminicoccales</taxon>
        <taxon>Geminicoccaceae</taxon>
        <taxon>Tistrella</taxon>
    </lineage>
</organism>